<comment type="similarity">
    <text evidence="1">Belongs to the peptidase C1 family.</text>
</comment>
<dbReference type="Gene3D" id="3.90.70.10">
    <property type="entry name" value="Cysteine proteinases"/>
    <property type="match status" value="1"/>
</dbReference>
<dbReference type="Pfam" id="PF00112">
    <property type="entry name" value="Peptidase_C1"/>
    <property type="match status" value="1"/>
</dbReference>
<dbReference type="InterPro" id="IPR039417">
    <property type="entry name" value="Peptidase_C1A_papain-like"/>
</dbReference>
<dbReference type="InterPro" id="IPR013128">
    <property type="entry name" value="Peptidase_C1A"/>
</dbReference>
<keyword evidence="2" id="KW-0865">Zymogen</keyword>
<feature type="domain" description="Peptidase C1A papain C-terminal" evidence="4">
    <location>
        <begin position="124"/>
        <end position="337"/>
    </location>
</feature>
<dbReference type="InterPro" id="IPR000169">
    <property type="entry name" value="Pept_cys_AS"/>
</dbReference>
<reference evidence="5" key="1">
    <citation type="submission" date="2021-01" db="EMBL/GenBank/DDBJ databases">
        <authorList>
            <person name="Corre E."/>
            <person name="Pelletier E."/>
            <person name="Niang G."/>
            <person name="Scheremetjew M."/>
            <person name="Finn R."/>
            <person name="Kale V."/>
            <person name="Holt S."/>
            <person name="Cochrane G."/>
            <person name="Meng A."/>
            <person name="Brown T."/>
            <person name="Cohen L."/>
        </authorList>
    </citation>
    <scope>NUCLEOTIDE SEQUENCE</scope>
    <source>
        <strain evidence="5">Pbaha01</strain>
    </source>
</reference>
<dbReference type="SMART" id="SM00645">
    <property type="entry name" value="Pept_C1"/>
    <property type="match status" value="1"/>
</dbReference>
<evidence type="ECO:0000313" key="5">
    <source>
        <dbReference type="EMBL" id="CAD8371721.1"/>
    </source>
</evidence>
<evidence type="ECO:0000256" key="1">
    <source>
        <dbReference type="ARBA" id="ARBA00008455"/>
    </source>
</evidence>
<dbReference type="SUPFAM" id="SSF54001">
    <property type="entry name" value="Cysteine proteinases"/>
    <property type="match status" value="1"/>
</dbReference>
<keyword evidence="3" id="KW-0732">Signal</keyword>
<dbReference type="InterPro" id="IPR038765">
    <property type="entry name" value="Papain-like_cys_pep_sf"/>
</dbReference>
<feature type="signal peptide" evidence="3">
    <location>
        <begin position="1"/>
        <end position="19"/>
    </location>
</feature>
<evidence type="ECO:0000256" key="2">
    <source>
        <dbReference type="ARBA" id="ARBA00023145"/>
    </source>
</evidence>
<dbReference type="GO" id="GO:0006508">
    <property type="term" value="P:proteolysis"/>
    <property type="evidence" value="ECO:0007669"/>
    <property type="project" value="InterPro"/>
</dbReference>
<evidence type="ECO:0000256" key="3">
    <source>
        <dbReference type="SAM" id="SignalP"/>
    </source>
</evidence>
<proteinExistence type="inferred from homology"/>
<dbReference type="InterPro" id="IPR025660">
    <property type="entry name" value="Pept_his_AS"/>
</dbReference>
<dbReference type="PANTHER" id="PTHR12411">
    <property type="entry name" value="CYSTEINE PROTEASE FAMILY C1-RELATED"/>
    <property type="match status" value="1"/>
</dbReference>
<evidence type="ECO:0000259" key="4">
    <source>
        <dbReference type="SMART" id="SM00645"/>
    </source>
</evidence>
<sequence>MRSVLAGLLVIAALRDVAANRAGGTSAYAAFRRQHRPGQSGFEDAVPFATRLALFEARRAEVEAHNALPHARWLAEVNRFADFTDVERLAMLGYRRIGGHWGALAQAPAPAVGSFLEQQQRRALAETVDWRQQLNHSSTFVRNQGACGSCWAVAAVGALEMHAEIAGAPPRELSYEQLVDCVPNQKHCGGDGGCKGATAELAFEYVAKHGLADAGSYKGYASGGDGRCREPAKTSARIQGFVRLPENRLQPLLRAVSTAGPLVVSVDASPWHSYGEGVFDGCQRDATVNHAVVLAGYGADPVHGKYFLIRNSWGLDWGEAGFIRLQRHDADAGEAGCCGTDYSPQEGVGCQDSPSEIPVCGMCGVLSDSSYPTKVRIADDAGAAALDGAGVRAQAGIREIS</sequence>
<dbReference type="PROSITE" id="PS00639">
    <property type="entry name" value="THIOL_PROTEASE_HIS"/>
    <property type="match status" value="1"/>
</dbReference>
<organism evidence="5">
    <name type="scientific">Pyrodinium bahamense</name>
    <dbReference type="NCBI Taxonomy" id="73915"/>
    <lineage>
        <taxon>Eukaryota</taxon>
        <taxon>Sar</taxon>
        <taxon>Alveolata</taxon>
        <taxon>Dinophyceae</taxon>
        <taxon>Gonyaulacales</taxon>
        <taxon>Pyrocystaceae</taxon>
        <taxon>Pyrodinium</taxon>
    </lineage>
</organism>
<name>A0A7S0AT90_9DINO</name>
<feature type="chain" id="PRO_5031292381" description="Peptidase C1A papain C-terminal domain-containing protein" evidence="3">
    <location>
        <begin position="20"/>
        <end position="401"/>
    </location>
</feature>
<accession>A0A7S0AT90</accession>
<dbReference type="PRINTS" id="PR00705">
    <property type="entry name" value="PAPAIN"/>
</dbReference>
<dbReference type="InterPro" id="IPR000668">
    <property type="entry name" value="Peptidase_C1A_C"/>
</dbReference>
<dbReference type="GO" id="GO:0008234">
    <property type="term" value="F:cysteine-type peptidase activity"/>
    <property type="evidence" value="ECO:0007669"/>
    <property type="project" value="InterPro"/>
</dbReference>
<dbReference type="EMBL" id="HBEG01033573">
    <property type="protein sequence ID" value="CAD8371721.1"/>
    <property type="molecule type" value="Transcribed_RNA"/>
</dbReference>
<gene>
    <name evidence="5" type="ORF">PBAH0796_LOCUS20506</name>
</gene>
<dbReference type="AlphaFoldDB" id="A0A7S0AT90"/>
<dbReference type="PROSITE" id="PS00139">
    <property type="entry name" value="THIOL_PROTEASE_CYS"/>
    <property type="match status" value="1"/>
</dbReference>
<dbReference type="CDD" id="cd02248">
    <property type="entry name" value="Peptidase_C1A"/>
    <property type="match status" value="1"/>
</dbReference>
<protein>
    <recommendedName>
        <fullName evidence="4">Peptidase C1A papain C-terminal domain-containing protein</fullName>
    </recommendedName>
</protein>